<accession>A0ABR3M754</accession>
<comment type="caution">
    <text evidence="2">The sequence shown here is derived from an EMBL/GenBank/DDBJ whole genome shotgun (WGS) entry which is preliminary data.</text>
</comment>
<dbReference type="Proteomes" id="UP001558613">
    <property type="component" value="Unassembled WGS sequence"/>
</dbReference>
<evidence type="ECO:0000313" key="3">
    <source>
        <dbReference type="Proteomes" id="UP001558613"/>
    </source>
</evidence>
<organism evidence="2 3">
    <name type="scientific">Cirrhinus molitorella</name>
    <name type="common">mud carp</name>
    <dbReference type="NCBI Taxonomy" id="172907"/>
    <lineage>
        <taxon>Eukaryota</taxon>
        <taxon>Metazoa</taxon>
        <taxon>Chordata</taxon>
        <taxon>Craniata</taxon>
        <taxon>Vertebrata</taxon>
        <taxon>Euteleostomi</taxon>
        <taxon>Actinopterygii</taxon>
        <taxon>Neopterygii</taxon>
        <taxon>Teleostei</taxon>
        <taxon>Ostariophysi</taxon>
        <taxon>Cypriniformes</taxon>
        <taxon>Cyprinidae</taxon>
        <taxon>Labeoninae</taxon>
        <taxon>Labeonini</taxon>
        <taxon>Cirrhinus</taxon>
    </lineage>
</organism>
<feature type="region of interest" description="Disordered" evidence="1">
    <location>
        <begin position="78"/>
        <end position="102"/>
    </location>
</feature>
<name>A0ABR3M754_9TELE</name>
<gene>
    <name evidence="2" type="ORF">QQF64_010431</name>
</gene>
<sequence length="169" mass="19102">MRLERALPGPQPGHPAAFIWAIWSSSRVCQARESKHTFKTQKQHSEGHSLAHLHFTRRLVSRYLCSVQRAGRSNPFSTLLKSAPKFPSQQRERRPWSAPLPKTCRTTRCPRQTVTAPVSHLLFSERVDSDRLRPGRLRHLTVSPNASFSVGLTDDFVPASCLLSFGFCV</sequence>
<reference evidence="2 3" key="1">
    <citation type="submission" date="2023-09" db="EMBL/GenBank/DDBJ databases">
        <authorList>
            <person name="Wang M."/>
        </authorList>
    </citation>
    <scope>NUCLEOTIDE SEQUENCE [LARGE SCALE GENOMIC DNA]</scope>
    <source>
        <strain evidence="2">GT-2023</strain>
        <tissue evidence="2">Liver</tissue>
    </source>
</reference>
<evidence type="ECO:0000256" key="1">
    <source>
        <dbReference type="SAM" id="MobiDB-lite"/>
    </source>
</evidence>
<dbReference type="EMBL" id="JAYMGO010000016">
    <property type="protein sequence ID" value="KAL1259854.1"/>
    <property type="molecule type" value="Genomic_DNA"/>
</dbReference>
<protein>
    <submittedName>
        <fullName evidence="2">Uncharacterized protein</fullName>
    </submittedName>
</protein>
<evidence type="ECO:0000313" key="2">
    <source>
        <dbReference type="EMBL" id="KAL1259854.1"/>
    </source>
</evidence>
<keyword evidence="3" id="KW-1185">Reference proteome</keyword>
<proteinExistence type="predicted"/>